<organism evidence="2 3">
    <name type="scientific">Pseudolysinimonas yzui</name>
    <dbReference type="NCBI Taxonomy" id="2708254"/>
    <lineage>
        <taxon>Bacteria</taxon>
        <taxon>Bacillati</taxon>
        <taxon>Actinomycetota</taxon>
        <taxon>Actinomycetes</taxon>
        <taxon>Micrococcales</taxon>
        <taxon>Microbacteriaceae</taxon>
        <taxon>Pseudolysinimonas</taxon>
    </lineage>
</organism>
<reference evidence="2" key="1">
    <citation type="journal article" date="2014" name="Int. J. Syst. Evol. Microbiol.">
        <title>Complete genome sequence of Corynebacterium casei LMG S-19264T (=DSM 44701T), isolated from a smear-ripened cheese.</title>
        <authorList>
            <consortium name="US DOE Joint Genome Institute (JGI-PGF)"/>
            <person name="Walter F."/>
            <person name="Albersmeier A."/>
            <person name="Kalinowski J."/>
            <person name="Ruckert C."/>
        </authorList>
    </citation>
    <scope>NUCLEOTIDE SEQUENCE</scope>
    <source>
        <strain evidence="2">CGMCC 1.16548</strain>
    </source>
</reference>
<sequence length="78" mass="8653">MRAWLLFSAVRVLVFAIPFAILFALGLDWWIAALIAAVVGFCVSYIFLRGLRDRVALQLAEARNAAPKRSADEEAEDS</sequence>
<keyword evidence="1" id="KW-0472">Membrane</keyword>
<accession>A0A8J3LZL4</accession>
<comment type="caution">
    <text evidence="2">The sequence shown here is derived from an EMBL/GenBank/DDBJ whole genome shotgun (WGS) entry which is preliminary data.</text>
</comment>
<proteinExistence type="predicted"/>
<dbReference type="Proteomes" id="UP000617531">
    <property type="component" value="Unassembled WGS sequence"/>
</dbReference>
<protein>
    <recommendedName>
        <fullName evidence="4">DUF4229 domain-containing protein</fullName>
    </recommendedName>
</protein>
<dbReference type="EMBL" id="BNAI01000002">
    <property type="protein sequence ID" value="GHF13540.1"/>
    <property type="molecule type" value="Genomic_DNA"/>
</dbReference>
<gene>
    <name evidence="2" type="ORF">GCM10011600_13040</name>
</gene>
<feature type="transmembrane region" description="Helical" evidence="1">
    <location>
        <begin position="5"/>
        <end position="23"/>
    </location>
</feature>
<feature type="transmembrane region" description="Helical" evidence="1">
    <location>
        <begin position="29"/>
        <end position="48"/>
    </location>
</feature>
<keyword evidence="1" id="KW-1133">Transmembrane helix</keyword>
<keyword evidence="1" id="KW-0812">Transmembrane</keyword>
<dbReference type="RefSeq" id="WP_191282666.1">
    <property type="nucleotide sequence ID" value="NZ_BNAI01000002.1"/>
</dbReference>
<evidence type="ECO:0000313" key="2">
    <source>
        <dbReference type="EMBL" id="GHF13540.1"/>
    </source>
</evidence>
<dbReference type="Pfam" id="PF14012">
    <property type="entry name" value="DUF4229"/>
    <property type="match status" value="1"/>
</dbReference>
<evidence type="ECO:0000313" key="3">
    <source>
        <dbReference type="Proteomes" id="UP000617531"/>
    </source>
</evidence>
<keyword evidence="3" id="KW-1185">Reference proteome</keyword>
<reference evidence="2" key="2">
    <citation type="submission" date="2020-09" db="EMBL/GenBank/DDBJ databases">
        <authorList>
            <person name="Sun Q."/>
            <person name="Zhou Y."/>
        </authorList>
    </citation>
    <scope>NUCLEOTIDE SEQUENCE</scope>
    <source>
        <strain evidence="2">CGMCC 1.16548</strain>
    </source>
</reference>
<evidence type="ECO:0000256" key="1">
    <source>
        <dbReference type="SAM" id="Phobius"/>
    </source>
</evidence>
<evidence type="ECO:0008006" key="4">
    <source>
        <dbReference type="Google" id="ProtNLM"/>
    </source>
</evidence>
<dbReference type="AlphaFoldDB" id="A0A8J3LZL4"/>
<name>A0A8J3LZL4_9MICO</name>
<dbReference type="InterPro" id="IPR025323">
    <property type="entry name" value="DUF4229"/>
</dbReference>